<comment type="caution">
    <text evidence="4">The sequence shown here is derived from an EMBL/GenBank/DDBJ whole genome shotgun (WGS) entry which is preliminary data.</text>
</comment>
<evidence type="ECO:0000256" key="2">
    <source>
        <dbReference type="ARBA" id="ARBA00022475"/>
    </source>
</evidence>
<protein>
    <recommendedName>
        <fullName evidence="5">Phytase-like domain-containing protein</fullName>
    </recommendedName>
</protein>
<dbReference type="Pfam" id="PF06977">
    <property type="entry name" value="SdiA-regulated"/>
    <property type="match status" value="1"/>
</dbReference>
<dbReference type="CDD" id="cd09971">
    <property type="entry name" value="SdiA-regulated"/>
    <property type="match status" value="1"/>
</dbReference>
<evidence type="ECO:0008006" key="5">
    <source>
        <dbReference type="Google" id="ProtNLM"/>
    </source>
</evidence>
<gene>
    <name evidence="4" type="ORF">LCGC14_0048780</name>
</gene>
<sequence>MKKLIAGLLLVLLLAAVALHFLRLDSLLWHAWRLGAQPAQAGALQLGDYRVDIEGQRIIGLEDDVSALTYNRESNTLFAVLNGEPLLVELSLEGVLLRTVRINGVQDMEGLTHVAGNRYVVAEERRQRLLVLDVPEDAIEVNTTAAPSLAIGLDLNGNKGFEGLSWDGRKHRLLVVKERDPLRVLSVSGFVDARAGEPMAVQIQELKSPDSPRLFMHDLSSLSMHDETGHLLLLSDDSHMVVEYAETGEPLSLLGLWRGMSGLQKTIPQAEGLAMDEQQRLYLVSEPNLFYRFVPGN</sequence>
<name>A0A0F9W7C2_9ZZZZ</name>
<dbReference type="AlphaFoldDB" id="A0A0F9W7C2"/>
<accession>A0A0F9W7C2</accession>
<dbReference type="InterPro" id="IPR009722">
    <property type="entry name" value="YjiK/CarP"/>
</dbReference>
<evidence type="ECO:0000256" key="3">
    <source>
        <dbReference type="ARBA" id="ARBA00023136"/>
    </source>
</evidence>
<reference evidence="4" key="1">
    <citation type="journal article" date="2015" name="Nature">
        <title>Complex archaea that bridge the gap between prokaryotes and eukaryotes.</title>
        <authorList>
            <person name="Spang A."/>
            <person name="Saw J.H."/>
            <person name="Jorgensen S.L."/>
            <person name="Zaremba-Niedzwiedzka K."/>
            <person name="Martijn J."/>
            <person name="Lind A.E."/>
            <person name="van Eijk R."/>
            <person name="Schleper C."/>
            <person name="Guy L."/>
            <person name="Ettema T.J."/>
        </authorList>
    </citation>
    <scope>NUCLEOTIDE SEQUENCE</scope>
</reference>
<evidence type="ECO:0000313" key="4">
    <source>
        <dbReference type="EMBL" id="KKO08183.1"/>
    </source>
</evidence>
<keyword evidence="2" id="KW-1003">Cell membrane</keyword>
<keyword evidence="3" id="KW-0472">Membrane</keyword>
<comment type="subcellular location">
    <subcellularLocation>
        <location evidence="1">Cell membrane</location>
    </subcellularLocation>
</comment>
<proteinExistence type="predicted"/>
<dbReference type="EMBL" id="LAZR01000010">
    <property type="protein sequence ID" value="KKO08183.1"/>
    <property type="molecule type" value="Genomic_DNA"/>
</dbReference>
<dbReference type="SUPFAM" id="SSF50956">
    <property type="entry name" value="Thermostable phytase (3-phytase)"/>
    <property type="match status" value="1"/>
</dbReference>
<evidence type="ECO:0000256" key="1">
    <source>
        <dbReference type="ARBA" id="ARBA00004236"/>
    </source>
</evidence>
<organism evidence="4">
    <name type="scientific">marine sediment metagenome</name>
    <dbReference type="NCBI Taxonomy" id="412755"/>
    <lineage>
        <taxon>unclassified sequences</taxon>
        <taxon>metagenomes</taxon>
        <taxon>ecological metagenomes</taxon>
    </lineage>
</organism>
<dbReference type="GO" id="GO:0005886">
    <property type="term" value="C:plasma membrane"/>
    <property type="evidence" value="ECO:0007669"/>
    <property type="project" value="UniProtKB-SubCell"/>
</dbReference>